<feature type="compositionally biased region" description="Basic and acidic residues" evidence="1">
    <location>
        <begin position="575"/>
        <end position="585"/>
    </location>
</feature>
<protein>
    <submittedName>
        <fullName evidence="2">Uncharacterized protein</fullName>
    </submittedName>
</protein>
<feature type="compositionally biased region" description="Low complexity" evidence="1">
    <location>
        <begin position="380"/>
        <end position="390"/>
    </location>
</feature>
<evidence type="ECO:0000313" key="3">
    <source>
        <dbReference type="Proteomes" id="UP000201566"/>
    </source>
</evidence>
<accession>S4VZL3</accession>
<evidence type="ECO:0000256" key="1">
    <source>
        <dbReference type="SAM" id="MobiDB-lite"/>
    </source>
</evidence>
<reference evidence="2 3" key="1">
    <citation type="journal article" date="2013" name="Science">
        <title>Pandoraviruses: amoeba viruses with genomes up to 2.5 Mb reaching that of parasitic eukaryotes.</title>
        <authorList>
            <person name="Philippe N."/>
            <person name="Legendre M."/>
            <person name="Doutre G."/>
            <person name="Coute Y."/>
            <person name="Poirot O."/>
            <person name="Lescot M."/>
            <person name="Arslan D."/>
            <person name="Seltzer V."/>
            <person name="Bertaux L."/>
            <person name="Bruley C."/>
            <person name="Garin J."/>
            <person name="Claverie J.M."/>
            <person name="Abergel C."/>
        </authorList>
    </citation>
    <scope>NUCLEOTIDE SEQUENCE [LARGE SCALE GENOMIC DNA]</scope>
    <source>
        <strain evidence="2">Melbourne</strain>
    </source>
</reference>
<organism evidence="2 3">
    <name type="scientific">Pandoravirus dulcis</name>
    <dbReference type="NCBI Taxonomy" id="1349409"/>
    <lineage>
        <taxon>Viruses</taxon>
        <taxon>Pandoravirus</taxon>
    </lineage>
</organism>
<evidence type="ECO:0000313" key="2">
    <source>
        <dbReference type="EMBL" id="AGO83294.1"/>
    </source>
</evidence>
<feature type="compositionally biased region" description="Pro residues" evidence="1">
    <location>
        <begin position="370"/>
        <end position="379"/>
    </location>
</feature>
<feature type="region of interest" description="Disordered" evidence="1">
    <location>
        <begin position="358"/>
        <end position="390"/>
    </location>
</feature>
<feature type="compositionally biased region" description="Basic residues" evidence="1">
    <location>
        <begin position="586"/>
        <end position="601"/>
    </location>
</feature>
<feature type="compositionally biased region" description="Basic and acidic residues" evidence="1">
    <location>
        <begin position="537"/>
        <end position="546"/>
    </location>
</feature>
<dbReference type="EMBL" id="KC977570">
    <property type="protein sequence ID" value="AGO83294.1"/>
    <property type="molecule type" value="Genomic_DNA"/>
</dbReference>
<gene>
    <name evidence="2" type="ORF">pdul_cds_1023</name>
</gene>
<sequence length="660" mass="69371">MRATTGGPSRETSPVLVSNAPHFVLELQGVPCDSLSAKALGRTFRSVSGAMAGSAPLASMQAMGRDGDTCTVMCVGLTQRGRGKWIAIDMTPRASGGTATRFNGGRRQVGRPIADPVLTECFARHAYIDTNGAVVRNEAASGDCPSCARAWAGFCVLMSRPAPSARVNMARLGAIMATHGIGRLRPVGVCSVPFLHACIHTLVLIAGSTHTESLDRARRAVVALGVQIDALVGVCLWADRLDVPAALRIVVDADMRVGDVFPSESQFGEPQDPADAVTRVAVSAAVIVARANRAAADLLRDTPALDADAVAEAVNIAAGLCGRMMSDPAEHDDSPDSAGQLVAAILYRARAKVAAADCGAPRGAKEPSPATSPPPPPPRQSSAQDVGDAVHAAAADVEEPLARGPRCAAADCRGSGRRIASGCVVTVHCTAGCRVALHRACWKAAGIAPVDAMPCLTPDCWGKVARVTSVRLHAVEHVPRLMWEATARAPLSTDGMACTPADRPRTTASKDSSRRDDRQTQAQSPEPMVDVASGDDDTARDPHALEVDTPASLHDVDDERDPGERAPITGGTPYQKEDAPRDTAPIRHRHPRNRAGKRQRRRFADKQQERLVLLGLDDPPDPAAGASETRQGAATLPIYQAADYADDALWPPFFVPSAPT</sequence>
<proteinExistence type="predicted"/>
<dbReference type="Proteomes" id="UP000201566">
    <property type="component" value="Segment"/>
</dbReference>
<dbReference type="GeneID" id="16512880"/>
<dbReference type="RefSeq" id="YP_008319963.1">
    <property type="nucleotide sequence ID" value="NC_021858.1"/>
</dbReference>
<name>S4VZL3_9VIRU</name>
<dbReference type="KEGG" id="vg:16512880"/>
<feature type="region of interest" description="Disordered" evidence="1">
    <location>
        <begin position="493"/>
        <end position="610"/>
    </location>
</feature>